<gene>
    <name evidence="2" type="ORF">GO988_15910</name>
</gene>
<dbReference type="Proteomes" id="UP000441336">
    <property type="component" value="Unassembled WGS sequence"/>
</dbReference>
<evidence type="ECO:0000313" key="2">
    <source>
        <dbReference type="EMBL" id="MVN77817.1"/>
    </source>
</evidence>
<proteinExistence type="predicted"/>
<dbReference type="EMBL" id="WQKZ01000003">
    <property type="protein sequence ID" value="MVN77817.1"/>
    <property type="molecule type" value="Genomic_DNA"/>
</dbReference>
<sequence length="166" mass="18424">MSDKKTGAQKSPKTEMDRTFLAIAQQLMAEHNIPSERAMSSELGQNVNFISRIRTGVQSVPADVWGVLISKFNLKSFSIEDEDTPATFNVSRTTNVVGTNTGTANQTNNNYNLSDCEKERDALKAERDSLLKQVELLNGQLKMQATIIEGKDQMLDLLRGGFTRPN</sequence>
<keyword evidence="3" id="KW-1185">Reference proteome</keyword>
<organism evidence="2 3">
    <name type="scientific">Hymenobacter ginkgonis</name>
    <dbReference type="NCBI Taxonomy" id="2682976"/>
    <lineage>
        <taxon>Bacteria</taxon>
        <taxon>Pseudomonadati</taxon>
        <taxon>Bacteroidota</taxon>
        <taxon>Cytophagia</taxon>
        <taxon>Cytophagales</taxon>
        <taxon>Hymenobacteraceae</taxon>
        <taxon>Hymenobacter</taxon>
    </lineage>
</organism>
<name>A0A7K1THB0_9BACT</name>
<feature type="coiled-coil region" evidence="1">
    <location>
        <begin position="113"/>
        <end position="140"/>
    </location>
</feature>
<protein>
    <submittedName>
        <fullName evidence="2">Uncharacterized protein</fullName>
    </submittedName>
</protein>
<evidence type="ECO:0000256" key="1">
    <source>
        <dbReference type="SAM" id="Coils"/>
    </source>
</evidence>
<dbReference type="AlphaFoldDB" id="A0A7K1THB0"/>
<keyword evidence="1" id="KW-0175">Coiled coil</keyword>
<comment type="caution">
    <text evidence="2">The sequence shown here is derived from an EMBL/GenBank/DDBJ whole genome shotgun (WGS) entry which is preliminary data.</text>
</comment>
<accession>A0A7K1THB0</accession>
<reference evidence="2 3" key="1">
    <citation type="submission" date="2019-12" db="EMBL/GenBank/DDBJ databases">
        <title>Hymenobacter sp. HMF4947 Genome sequencing and assembly.</title>
        <authorList>
            <person name="Kang H."/>
            <person name="Cha I."/>
            <person name="Kim H."/>
            <person name="Joh K."/>
        </authorList>
    </citation>
    <scope>NUCLEOTIDE SEQUENCE [LARGE SCALE GENOMIC DNA]</scope>
    <source>
        <strain evidence="2 3">HMF4947</strain>
    </source>
</reference>
<dbReference type="RefSeq" id="WP_157567196.1">
    <property type="nucleotide sequence ID" value="NZ_WQKZ01000003.1"/>
</dbReference>
<evidence type="ECO:0000313" key="3">
    <source>
        <dbReference type="Proteomes" id="UP000441336"/>
    </source>
</evidence>